<evidence type="ECO:0000256" key="2">
    <source>
        <dbReference type="ARBA" id="ARBA00007441"/>
    </source>
</evidence>
<feature type="domain" description="Aminotransferase class I/classII large" evidence="9">
    <location>
        <begin position="29"/>
        <end position="394"/>
    </location>
</feature>
<dbReference type="GO" id="GO:0042802">
    <property type="term" value="F:identical protein binding"/>
    <property type="evidence" value="ECO:0007669"/>
    <property type="project" value="TreeGrafter"/>
</dbReference>
<reference evidence="10 11" key="1">
    <citation type="journal article" date="2014" name="Genome Announc.">
        <title>Genome Sequence of a Presumptive Mannheimia haemolytica Strain with an A1/A6-Cross-Reactive Serotype from a White-Tailed Deer (Odocoileus virginianus).</title>
        <authorList>
            <person name="Lawrence P.K."/>
            <person name="Bey R.F."/>
            <person name="Wiener B."/>
            <person name="Kittichotirat W."/>
            <person name="Bumgarner R.E."/>
        </authorList>
    </citation>
    <scope>NUCLEOTIDE SEQUENCE [LARGE SCALE GENOMIC DNA]</scope>
    <source>
        <strain evidence="10 11">PKL10</strain>
    </source>
</reference>
<dbReference type="OrthoDB" id="9766445at2"/>
<evidence type="ECO:0000256" key="1">
    <source>
        <dbReference type="ARBA" id="ARBA00001933"/>
    </source>
</evidence>
<dbReference type="CDD" id="cd00609">
    <property type="entry name" value="AAT_like"/>
    <property type="match status" value="1"/>
</dbReference>
<dbReference type="PRINTS" id="PR00799">
    <property type="entry name" value="TRANSAMINASE"/>
</dbReference>
<dbReference type="SUPFAM" id="SSF53383">
    <property type="entry name" value="PLP-dependent transferases"/>
    <property type="match status" value="1"/>
</dbReference>
<keyword evidence="4 7" id="KW-0032">Aminotransferase</keyword>
<dbReference type="Gene3D" id="3.90.1150.10">
    <property type="entry name" value="Aspartate Aminotransferase, domain 1"/>
    <property type="match status" value="1"/>
</dbReference>
<dbReference type="Proteomes" id="UP000054123">
    <property type="component" value="Unassembled WGS sequence"/>
</dbReference>
<dbReference type="EMBL" id="JANJ01000005">
    <property type="protein sequence ID" value="EXI61942.1"/>
    <property type="molecule type" value="Genomic_DNA"/>
</dbReference>
<dbReference type="AlphaFoldDB" id="A0A011NBH7"/>
<organism evidence="10 11">
    <name type="scientific">Mannheimia granulomatis</name>
    <dbReference type="NCBI Taxonomy" id="85402"/>
    <lineage>
        <taxon>Bacteria</taxon>
        <taxon>Pseudomonadati</taxon>
        <taxon>Pseudomonadota</taxon>
        <taxon>Gammaproteobacteria</taxon>
        <taxon>Pasteurellales</taxon>
        <taxon>Pasteurellaceae</taxon>
        <taxon>Mannheimia</taxon>
    </lineage>
</organism>
<feature type="coiled-coil region" evidence="8">
    <location>
        <begin position="306"/>
        <end position="333"/>
    </location>
</feature>
<evidence type="ECO:0000259" key="9">
    <source>
        <dbReference type="Pfam" id="PF00155"/>
    </source>
</evidence>
<evidence type="ECO:0000256" key="7">
    <source>
        <dbReference type="RuleBase" id="RU000481"/>
    </source>
</evidence>
<dbReference type="InterPro" id="IPR015422">
    <property type="entry name" value="PyrdxlP-dep_Trfase_small"/>
</dbReference>
<proteinExistence type="inferred from homology"/>
<evidence type="ECO:0000256" key="3">
    <source>
        <dbReference type="ARBA" id="ARBA00011738"/>
    </source>
</evidence>
<dbReference type="PATRIC" id="fig|1450449.3.peg.1448"/>
<evidence type="ECO:0000256" key="4">
    <source>
        <dbReference type="ARBA" id="ARBA00022576"/>
    </source>
</evidence>
<dbReference type="Gene3D" id="3.40.640.10">
    <property type="entry name" value="Type I PLP-dependent aspartate aminotransferase-like (Major domain)"/>
    <property type="match status" value="1"/>
</dbReference>
<dbReference type="GO" id="GO:0033585">
    <property type="term" value="P:L-phenylalanine biosynthetic process from chorismate via phenylpyruvate"/>
    <property type="evidence" value="ECO:0007669"/>
    <property type="project" value="TreeGrafter"/>
</dbReference>
<evidence type="ECO:0000256" key="8">
    <source>
        <dbReference type="SAM" id="Coils"/>
    </source>
</evidence>
<protein>
    <recommendedName>
        <fullName evidence="7">Aminotransferase</fullName>
        <ecNumber evidence="7">2.6.1.-</ecNumber>
    </recommendedName>
</protein>
<dbReference type="GO" id="GO:0005829">
    <property type="term" value="C:cytosol"/>
    <property type="evidence" value="ECO:0007669"/>
    <property type="project" value="TreeGrafter"/>
</dbReference>
<evidence type="ECO:0000256" key="5">
    <source>
        <dbReference type="ARBA" id="ARBA00022679"/>
    </source>
</evidence>
<comment type="cofactor">
    <cofactor evidence="1 7">
        <name>pyridoxal 5'-phosphate</name>
        <dbReference type="ChEBI" id="CHEBI:597326"/>
    </cofactor>
</comment>
<comment type="caution">
    <text evidence="10">The sequence shown here is derived from an EMBL/GenBank/DDBJ whole genome shotgun (WGS) entry which is preliminary data.</text>
</comment>
<keyword evidence="5 7" id="KW-0808">Transferase</keyword>
<dbReference type="FunFam" id="3.40.640.10:FF:000015">
    <property type="entry name" value="Aspartate aminotransferase"/>
    <property type="match status" value="1"/>
</dbReference>
<dbReference type="InterPro" id="IPR004838">
    <property type="entry name" value="NHTrfase_class1_PyrdxlP-BS"/>
</dbReference>
<comment type="similarity">
    <text evidence="2 7">Belongs to the class-I pyridoxal-phosphate-dependent aminotransferase family.</text>
</comment>
<sequence>MSMFSHIQAAPADPILGLGEAFKAETRPGKINLGIGVYMTDEGKTPIVKAIKEAEKRLLETETSKTYLTIDGVQAFNAQTQALLFGENAEVITSGRAKTAQSLGGTGALRIAAEFIKRQTSAKNVWISTPTWPNHNAIFEAVGINIKGYRYYNKDTNGLDWDNLLADLSQAEAGDVVLLHGCCHNPTGIDPTPAQWEQLAALSAEKGWLPLFDFAYQGFANGLEEDAYGLRAFAKNNRELLVASSFSKNFGLYNERVGAFTLIADNADDANRAFTQIKSIIRVLYSNPSAHGASAVAVALADPALKALWIEELDEMRNRIKDMRNQLVQLLKEKGATQDFSFITEQNGMFSFSGLTPEQVDKLKDDFAIYAVRSGRINVAGITSKNIDKLAEAIVKVL</sequence>
<dbReference type="InterPro" id="IPR015421">
    <property type="entry name" value="PyrdxlP-dep_Trfase_major"/>
</dbReference>
<dbReference type="PANTHER" id="PTHR11879:SF22">
    <property type="entry name" value="ASPARTATE AMINOTRANSFERASE, MITOCHONDRIAL"/>
    <property type="match status" value="1"/>
</dbReference>
<dbReference type="FunFam" id="3.90.1150.10:FF:000001">
    <property type="entry name" value="Aspartate aminotransferase"/>
    <property type="match status" value="1"/>
</dbReference>
<evidence type="ECO:0000313" key="10">
    <source>
        <dbReference type="EMBL" id="EXI61942.1"/>
    </source>
</evidence>
<name>A0A011NBH7_9PAST</name>
<gene>
    <name evidence="10" type="ORF">AK33_07365</name>
</gene>
<dbReference type="Pfam" id="PF00155">
    <property type="entry name" value="Aminotran_1_2"/>
    <property type="match status" value="1"/>
</dbReference>
<dbReference type="GO" id="GO:0004838">
    <property type="term" value="F:L-tyrosine-2-oxoglutarate transaminase activity"/>
    <property type="evidence" value="ECO:0007669"/>
    <property type="project" value="TreeGrafter"/>
</dbReference>
<keyword evidence="11" id="KW-1185">Reference proteome</keyword>
<dbReference type="NCBIfam" id="NF006719">
    <property type="entry name" value="PRK09257.1"/>
    <property type="match status" value="1"/>
</dbReference>
<evidence type="ECO:0000313" key="11">
    <source>
        <dbReference type="Proteomes" id="UP000054123"/>
    </source>
</evidence>
<dbReference type="EC" id="2.6.1.-" evidence="7"/>
<dbReference type="PROSITE" id="PS00105">
    <property type="entry name" value="AA_TRANSFER_CLASS_1"/>
    <property type="match status" value="1"/>
</dbReference>
<dbReference type="InterPro" id="IPR000796">
    <property type="entry name" value="Asp_trans"/>
</dbReference>
<dbReference type="GO" id="GO:0030170">
    <property type="term" value="F:pyridoxal phosphate binding"/>
    <property type="evidence" value="ECO:0007669"/>
    <property type="project" value="InterPro"/>
</dbReference>
<dbReference type="PANTHER" id="PTHR11879">
    <property type="entry name" value="ASPARTATE AMINOTRANSFERASE"/>
    <property type="match status" value="1"/>
</dbReference>
<dbReference type="InterPro" id="IPR004839">
    <property type="entry name" value="Aminotransferase_I/II_large"/>
</dbReference>
<keyword evidence="8" id="KW-0175">Coiled coil</keyword>
<accession>A0A011NBH7</accession>
<keyword evidence="6" id="KW-0663">Pyridoxal phosphate</keyword>
<evidence type="ECO:0000256" key="6">
    <source>
        <dbReference type="ARBA" id="ARBA00022898"/>
    </source>
</evidence>
<dbReference type="InterPro" id="IPR015424">
    <property type="entry name" value="PyrdxlP-dep_Trfase"/>
</dbReference>
<dbReference type="STRING" id="1122190.GCA_000621105_00651"/>
<dbReference type="RefSeq" id="WP_042803130.1">
    <property type="nucleotide sequence ID" value="NZ_AVSP01000001.1"/>
</dbReference>
<comment type="subunit">
    <text evidence="3">Homodimer.</text>
</comment>